<dbReference type="InterPro" id="IPR001001">
    <property type="entry name" value="DNA_polIII_beta"/>
</dbReference>
<dbReference type="AlphaFoldDB" id="A0AB39BNQ3"/>
<evidence type="ECO:0000256" key="3">
    <source>
        <dbReference type="ARBA" id="ARBA00022490"/>
    </source>
</evidence>
<keyword evidence="5 12" id="KW-0548">Nucleotidyltransferase</keyword>
<keyword evidence="3" id="KW-0963">Cytoplasm</keyword>
<dbReference type="InterPro" id="IPR022634">
    <property type="entry name" value="DNA_polIII_beta_N"/>
</dbReference>
<evidence type="ECO:0000256" key="1">
    <source>
        <dbReference type="ARBA" id="ARBA00004496"/>
    </source>
</evidence>
<evidence type="ECO:0000259" key="11">
    <source>
        <dbReference type="Pfam" id="PF02767"/>
    </source>
</evidence>
<dbReference type="GO" id="GO:0005737">
    <property type="term" value="C:cytoplasm"/>
    <property type="evidence" value="ECO:0007669"/>
    <property type="project" value="UniProtKB-SubCell"/>
</dbReference>
<proteinExistence type="inferred from homology"/>
<dbReference type="EMBL" id="CP162550">
    <property type="protein sequence ID" value="XDI35108.1"/>
    <property type="molecule type" value="Genomic_DNA"/>
</dbReference>
<evidence type="ECO:0000256" key="7">
    <source>
        <dbReference type="ARBA" id="ARBA00022932"/>
    </source>
</evidence>
<evidence type="ECO:0000256" key="2">
    <source>
        <dbReference type="ARBA" id="ARBA00010752"/>
    </source>
</evidence>
<dbReference type="InterPro" id="IPR022637">
    <property type="entry name" value="DNA_polIII_beta_cen"/>
</dbReference>
<dbReference type="SUPFAM" id="SSF55979">
    <property type="entry name" value="DNA clamp"/>
    <property type="match status" value="3"/>
</dbReference>
<dbReference type="GO" id="GO:0003677">
    <property type="term" value="F:DNA binding"/>
    <property type="evidence" value="ECO:0007669"/>
    <property type="project" value="UniProtKB-KW"/>
</dbReference>
<dbReference type="GO" id="GO:0009360">
    <property type="term" value="C:DNA polymerase III complex"/>
    <property type="evidence" value="ECO:0007669"/>
    <property type="project" value="InterPro"/>
</dbReference>
<keyword evidence="6" id="KW-0235">DNA replication</keyword>
<dbReference type="SMART" id="SM00480">
    <property type="entry name" value="POL3Bc"/>
    <property type="match status" value="1"/>
</dbReference>
<dbReference type="RefSeq" id="WP_368502725.1">
    <property type="nucleotide sequence ID" value="NZ_CP162550.1"/>
</dbReference>
<dbReference type="InterPro" id="IPR046938">
    <property type="entry name" value="DNA_clamp_sf"/>
</dbReference>
<dbReference type="GO" id="GO:0008408">
    <property type="term" value="F:3'-5' exonuclease activity"/>
    <property type="evidence" value="ECO:0007669"/>
    <property type="project" value="InterPro"/>
</dbReference>
<keyword evidence="12" id="KW-0614">Plasmid</keyword>
<keyword evidence="8" id="KW-0238">DNA-binding</keyword>
<protein>
    <recommendedName>
        <fullName evidence="9">DNA polymerase III subunit beta</fullName>
    </recommendedName>
</protein>
<dbReference type="Pfam" id="PF00712">
    <property type="entry name" value="DNA_pol3_beta"/>
    <property type="match status" value="1"/>
</dbReference>
<evidence type="ECO:0000256" key="5">
    <source>
        <dbReference type="ARBA" id="ARBA00022695"/>
    </source>
</evidence>
<dbReference type="CDD" id="cd00140">
    <property type="entry name" value="beta_clamp"/>
    <property type="match status" value="1"/>
</dbReference>
<sequence length="370" mass="40357">MKINGKSQELVKLLSKVSTVCSTSKEKPVLAGILLTVSDDKLVTVASDGQTFVKAELKGSKTIHVEEPGSVIVQKGLIKFLEKAGESFELSLEASCLVFKGKGTKLEFPILDPSDFPSLPGSEQTQGFTLKSEQFSTLLNKTIVCAAQAETRPVLTGINISSTGTQLAFSATDSHQFCRCELDHELQEDLNVTVPAKSLKDIASTFNSDIKFFCSGQLFVAKDQTTTFYTRVLEGNYPNTTSFVNLILENTSIVRLNRKEVLNALKNIEFLLKEEGELKTPVKFVANEEVMVLSAAPGKSSLTLEVPVSEMLGEGVVEFYFSIKLLLNLISTMEGEEVQIGFDDPLKPVAVLPDELNGEYRMLSPVRAGA</sequence>
<dbReference type="NCBIfam" id="TIGR00663">
    <property type="entry name" value="dnan"/>
    <property type="match status" value="1"/>
</dbReference>
<evidence type="ECO:0000256" key="8">
    <source>
        <dbReference type="ARBA" id="ARBA00023125"/>
    </source>
</evidence>
<comment type="subcellular location">
    <subcellularLocation>
        <location evidence="1">Cytoplasm</location>
    </subcellularLocation>
</comment>
<dbReference type="Pfam" id="PF02767">
    <property type="entry name" value="DNA_pol3_beta_2"/>
    <property type="match status" value="1"/>
</dbReference>
<evidence type="ECO:0000313" key="12">
    <source>
        <dbReference type="EMBL" id="XDI35108.1"/>
    </source>
</evidence>
<evidence type="ECO:0000256" key="9">
    <source>
        <dbReference type="ARBA" id="ARBA00033275"/>
    </source>
</evidence>
<dbReference type="PANTHER" id="PTHR30478:SF0">
    <property type="entry name" value="BETA SLIDING CLAMP"/>
    <property type="match status" value="1"/>
</dbReference>
<dbReference type="GO" id="GO:0006271">
    <property type="term" value="P:DNA strand elongation involved in DNA replication"/>
    <property type="evidence" value="ECO:0007669"/>
    <property type="project" value="TreeGrafter"/>
</dbReference>
<gene>
    <name evidence="12" type="primary">dnaN</name>
    <name evidence="12" type="ORF">AB3N04_01100</name>
</gene>
<geneLocation type="plasmid" evidence="12">
    <name>unnamed</name>
</geneLocation>
<keyword evidence="7" id="KW-0239">DNA-directed DNA polymerase</keyword>
<dbReference type="Gene3D" id="3.10.150.10">
    <property type="entry name" value="DNA Polymerase III, subunit A, domain 2"/>
    <property type="match status" value="1"/>
</dbReference>
<dbReference type="GO" id="GO:0003887">
    <property type="term" value="F:DNA-directed DNA polymerase activity"/>
    <property type="evidence" value="ECO:0007669"/>
    <property type="project" value="UniProtKB-KW"/>
</dbReference>
<accession>A0AB39BNQ3</accession>
<dbReference type="Gene3D" id="3.70.10.10">
    <property type="match status" value="1"/>
</dbReference>
<reference evidence="12" key="1">
    <citation type="submission" date="2024-07" db="EMBL/GenBank/DDBJ databases">
        <title>Identification and characteristics of an arsenic-resistant bacterial isolate, which belongs to a novel species.</title>
        <authorList>
            <person name="Juszczyk A."/>
            <person name="Kowalczyk A."/>
            <person name="Was K."/>
            <person name="Kosowicz W."/>
            <person name="Budzyn A."/>
            <person name="Latowski D."/>
        </authorList>
    </citation>
    <scope>NUCLEOTIDE SEQUENCE</scope>
    <source>
        <strain evidence="12">As8PL</strain>
        <plasmid evidence="12">unnamed</plasmid>
    </source>
</reference>
<evidence type="ECO:0000256" key="6">
    <source>
        <dbReference type="ARBA" id="ARBA00022705"/>
    </source>
</evidence>
<keyword evidence="4 12" id="KW-0808">Transferase</keyword>
<comment type="similarity">
    <text evidence="2">Belongs to the beta sliding clamp family.</text>
</comment>
<name>A0AB39BNQ3_9BACI</name>
<feature type="domain" description="DNA polymerase III beta sliding clamp N-terminal" evidence="10">
    <location>
        <begin position="1"/>
        <end position="120"/>
    </location>
</feature>
<evidence type="ECO:0000259" key="10">
    <source>
        <dbReference type="Pfam" id="PF00712"/>
    </source>
</evidence>
<dbReference type="PANTHER" id="PTHR30478">
    <property type="entry name" value="DNA POLYMERASE III SUBUNIT BETA"/>
    <property type="match status" value="1"/>
</dbReference>
<evidence type="ECO:0000256" key="4">
    <source>
        <dbReference type="ARBA" id="ARBA00022679"/>
    </source>
</evidence>
<feature type="domain" description="DNA polymerase III beta sliding clamp central" evidence="11">
    <location>
        <begin position="129"/>
        <end position="239"/>
    </location>
</feature>
<organism evidence="12">
    <name type="scientific">Alkalihalophilus sp. As8PL</name>
    <dbReference type="NCBI Taxonomy" id="3237103"/>
    <lineage>
        <taxon>Bacteria</taxon>
        <taxon>Bacillati</taxon>
        <taxon>Bacillota</taxon>
        <taxon>Bacilli</taxon>
        <taxon>Bacillales</taxon>
        <taxon>Bacillaceae</taxon>
        <taxon>Alkalihalophilus</taxon>
    </lineage>
</organism>